<proteinExistence type="inferred from homology"/>
<sequence>MGAPVTLTEAVASLAKNAVRVALERLFPVVPTLRQRVVHGYPVHEGNSVEVVRWLADNYPGRVYWLVDRGADVRWLLRGTREPQRVRLLPPRSVRALLAYVLAEQVYFTHGLFQCPQPRGRRVFINLWHGDGPKPSSRLDAPRRPRSTLLVAGTRVYGLEKAAAFGTPPHQLVVCGNPRIDQLARPISDGQLGRLGIAPDRPFIVWAPTFRRATVAGSAGWSDAPTLSSTLADPGEVRGIARIVDGFGLQLVVKPHPLDADDYGRYGMPVVTDRELAACEATLGGFLARSAALVTDYSSIWIDYLPLDRPIAYFCPDLEAYTEGRGLSHRGIESSGAGPMLRHAEDFRAFCAAIRADRTTGADVRRARIDDLGVVVQFGATRRLFEAVDGRPVTR</sequence>
<comment type="caution">
    <text evidence="7">The sequence shown here is derived from an EMBL/GenBank/DDBJ whole genome shotgun (WGS) entry which is preliminary data.</text>
</comment>
<accession>A0ABP4YK14</accession>
<dbReference type="InterPro" id="IPR043148">
    <property type="entry name" value="TagF_C"/>
</dbReference>
<keyword evidence="5" id="KW-0777">Teichoic acid biosynthesis</keyword>
<organism evidence="7 8">
    <name type="scientific">Luedemannella flava</name>
    <dbReference type="NCBI Taxonomy" id="349316"/>
    <lineage>
        <taxon>Bacteria</taxon>
        <taxon>Bacillati</taxon>
        <taxon>Actinomycetota</taxon>
        <taxon>Actinomycetes</taxon>
        <taxon>Micromonosporales</taxon>
        <taxon>Micromonosporaceae</taxon>
        <taxon>Luedemannella</taxon>
    </lineage>
</organism>
<evidence type="ECO:0000256" key="3">
    <source>
        <dbReference type="ARBA" id="ARBA00022475"/>
    </source>
</evidence>
<keyword evidence="4" id="KW-0808">Transferase</keyword>
<keyword evidence="3" id="KW-1003">Cell membrane</keyword>
<reference evidence="8" key="1">
    <citation type="journal article" date="2019" name="Int. J. Syst. Evol. Microbiol.">
        <title>The Global Catalogue of Microorganisms (GCM) 10K type strain sequencing project: providing services to taxonomists for standard genome sequencing and annotation.</title>
        <authorList>
            <consortium name="The Broad Institute Genomics Platform"/>
            <consortium name="The Broad Institute Genome Sequencing Center for Infectious Disease"/>
            <person name="Wu L."/>
            <person name="Ma J."/>
        </authorList>
    </citation>
    <scope>NUCLEOTIDE SEQUENCE [LARGE SCALE GENOMIC DNA]</scope>
    <source>
        <strain evidence="8">JCM 13250</strain>
    </source>
</reference>
<evidence type="ECO:0000256" key="5">
    <source>
        <dbReference type="ARBA" id="ARBA00022944"/>
    </source>
</evidence>
<evidence type="ECO:0000256" key="2">
    <source>
        <dbReference type="ARBA" id="ARBA00010488"/>
    </source>
</evidence>
<comment type="subcellular location">
    <subcellularLocation>
        <location evidence="1">Cell membrane</location>
        <topology evidence="1">Peripheral membrane protein</topology>
    </subcellularLocation>
</comment>
<comment type="similarity">
    <text evidence="2">Belongs to the CDP-glycerol glycerophosphotransferase family.</text>
</comment>
<protein>
    <submittedName>
        <fullName evidence="7">CDP-glycerol glycerophosphotransferase family protein</fullName>
    </submittedName>
</protein>
<evidence type="ECO:0000313" key="7">
    <source>
        <dbReference type="EMBL" id="GAA1820830.1"/>
    </source>
</evidence>
<evidence type="ECO:0000256" key="6">
    <source>
        <dbReference type="ARBA" id="ARBA00023136"/>
    </source>
</evidence>
<evidence type="ECO:0000313" key="8">
    <source>
        <dbReference type="Proteomes" id="UP001500218"/>
    </source>
</evidence>
<dbReference type="InterPro" id="IPR007554">
    <property type="entry name" value="Glycerophosphate_synth"/>
</dbReference>
<evidence type="ECO:0000256" key="4">
    <source>
        <dbReference type="ARBA" id="ARBA00022679"/>
    </source>
</evidence>
<dbReference type="InterPro" id="IPR051612">
    <property type="entry name" value="Teichoic_Acid_Biosynth"/>
</dbReference>
<keyword evidence="8" id="KW-1185">Reference proteome</keyword>
<dbReference type="PANTHER" id="PTHR37316">
    <property type="entry name" value="TEICHOIC ACID GLYCEROL-PHOSPHATE PRIMASE"/>
    <property type="match status" value="1"/>
</dbReference>
<dbReference type="Proteomes" id="UP001500218">
    <property type="component" value="Unassembled WGS sequence"/>
</dbReference>
<dbReference type="InterPro" id="IPR043149">
    <property type="entry name" value="TagF_N"/>
</dbReference>
<dbReference type="Pfam" id="PF04464">
    <property type="entry name" value="Glyphos_transf"/>
    <property type="match status" value="1"/>
</dbReference>
<name>A0ABP4YK14_9ACTN</name>
<dbReference type="Gene3D" id="3.40.50.11820">
    <property type="match status" value="1"/>
</dbReference>
<keyword evidence="6" id="KW-0472">Membrane</keyword>
<dbReference type="Gene3D" id="3.40.50.12580">
    <property type="match status" value="1"/>
</dbReference>
<dbReference type="RefSeq" id="WP_344136148.1">
    <property type="nucleotide sequence ID" value="NZ_BAAALT010000177.1"/>
</dbReference>
<dbReference type="PANTHER" id="PTHR37316:SF3">
    <property type="entry name" value="TEICHOIC ACID GLYCEROL-PHOSPHATE TRANSFERASE"/>
    <property type="match status" value="1"/>
</dbReference>
<gene>
    <name evidence="7" type="ORF">GCM10009682_46260</name>
</gene>
<evidence type="ECO:0000256" key="1">
    <source>
        <dbReference type="ARBA" id="ARBA00004202"/>
    </source>
</evidence>
<dbReference type="EMBL" id="BAAALT010000177">
    <property type="protein sequence ID" value="GAA1820830.1"/>
    <property type="molecule type" value="Genomic_DNA"/>
</dbReference>